<keyword evidence="3" id="KW-0804">Transcription</keyword>
<dbReference type="InterPro" id="IPR010982">
    <property type="entry name" value="Lambda_DNA-bd_dom_sf"/>
</dbReference>
<dbReference type="SMART" id="SM00530">
    <property type="entry name" value="HTH_XRE"/>
    <property type="match status" value="1"/>
</dbReference>
<reference evidence="5" key="1">
    <citation type="submission" date="2018-06" db="EMBL/GenBank/DDBJ databases">
        <authorList>
            <person name="Zhirakovskaya E."/>
        </authorList>
    </citation>
    <scope>NUCLEOTIDE SEQUENCE</scope>
</reference>
<dbReference type="Pfam" id="PF13560">
    <property type="entry name" value="HTH_31"/>
    <property type="match status" value="1"/>
</dbReference>
<sequence length="111" mass="12841">MAKKTIIRKRKLLDELMGGVEAMQHEREGKITLRTHEIDDLPPLQIDAELIRETREQLHVSRAVFARRIRVSIRTLENWEQGRAKPNAQAAALIMMVRQFPDTLDKLSSLT</sequence>
<dbReference type="PROSITE" id="PS50943">
    <property type="entry name" value="HTH_CROC1"/>
    <property type="match status" value="1"/>
</dbReference>
<keyword evidence="1" id="KW-0805">Transcription regulation</keyword>
<proteinExistence type="predicted"/>
<protein>
    <submittedName>
        <fullName evidence="5">Antitoxin to RelE-like translational repressor toxin</fullName>
    </submittedName>
</protein>
<dbReference type="PANTHER" id="PTHR36511:SF3">
    <property type="entry name" value="ANTITOXIN HIGA-2"/>
    <property type="match status" value="1"/>
</dbReference>
<dbReference type="InterPro" id="IPR001387">
    <property type="entry name" value="Cro/C1-type_HTH"/>
</dbReference>
<name>A0A3B1A2M4_9ZZZZ</name>
<dbReference type="GO" id="GO:0003677">
    <property type="term" value="F:DNA binding"/>
    <property type="evidence" value="ECO:0007669"/>
    <property type="project" value="UniProtKB-KW"/>
</dbReference>
<evidence type="ECO:0000256" key="1">
    <source>
        <dbReference type="ARBA" id="ARBA00023015"/>
    </source>
</evidence>
<dbReference type="SUPFAM" id="SSF47413">
    <property type="entry name" value="lambda repressor-like DNA-binding domains"/>
    <property type="match status" value="1"/>
</dbReference>
<dbReference type="EMBL" id="UOFR01000058">
    <property type="protein sequence ID" value="VAW98331.1"/>
    <property type="molecule type" value="Genomic_DNA"/>
</dbReference>
<organism evidence="5">
    <name type="scientific">hydrothermal vent metagenome</name>
    <dbReference type="NCBI Taxonomy" id="652676"/>
    <lineage>
        <taxon>unclassified sequences</taxon>
        <taxon>metagenomes</taxon>
        <taxon>ecological metagenomes</taxon>
    </lineage>
</organism>
<gene>
    <name evidence="5" type="ORF">MNBD_GAMMA21-1402</name>
</gene>
<keyword evidence="2" id="KW-0238">DNA-binding</keyword>
<evidence type="ECO:0000313" key="5">
    <source>
        <dbReference type="EMBL" id="VAW98331.1"/>
    </source>
</evidence>
<dbReference type="AlphaFoldDB" id="A0A3B1A2M4"/>
<accession>A0A3B1A2M4</accession>
<evidence type="ECO:0000256" key="3">
    <source>
        <dbReference type="ARBA" id="ARBA00023163"/>
    </source>
</evidence>
<evidence type="ECO:0000256" key="2">
    <source>
        <dbReference type="ARBA" id="ARBA00023125"/>
    </source>
</evidence>
<dbReference type="InterPro" id="IPR052359">
    <property type="entry name" value="HTH-type_reg/antitoxin"/>
</dbReference>
<feature type="domain" description="HTH cro/C1-type" evidence="4">
    <location>
        <begin position="51"/>
        <end position="107"/>
    </location>
</feature>
<dbReference type="CDD" id="cd00093">
    <property type="entry name" value="HTH_XRE"/>
    <property type="match status" value="1"/>
</dbReference>
<dbReference type="Gene3D" id="1.10.260.40">
    <property type="entry name" value="lambda repressor-like DNA-binding domains"/>
    <property type="match status" value="1"/>
</dbReference>
<dbReference type="PANTHER" id="PTHR36511">
    <property type="entry name" value="MERR FAMILY BACTERIAL REGULATORY PROTEIN"/>
    <property type="match status" value="1"/>
</dbReference>
<evidence type="ECO:0000259" key="4">
    <source>
        <dbReference type="PROSITE" id="PS50943"/>
    </source>
</evidence>